<sequence length="398" mass="44723">MTKRAVLLFGAGASVEYKAPSTAAITAKIERRVMADDWMKACGGDTAYQAIKNRLQSYLQRPDDVNFEQIYHCAHELSYSFPHTEGAMNEFRPLLPAFTTLTEPLDARALRALCGKITDVIYSQFSAACDGNPLSLAPLSAFIEKIRRTHITRIYTTNYDDFILQAAPDLYTGFANVAAAGPQQFELRKFWERSDDASVFYLHGSVHLGFPHPMPQGSEIGDLYWFHARDEARKHARFDGSDVSRMDGTQIMRASVVTGLDKLSRLQQRPMSHYYAGLAADLMRADIIYVIGSGLTDLHLNSWLHEARSLSPAVPLLFVDYWNGHFLEATAFDAHRKEILLFHELRVHAKGPYGGVRVGEHWTLSPDGMSAIWDNGFQSFLAAQDELDDVLIRLKCKT</sequence>
<name>A0ABS7M6L5_9HYPH</name>
<dbReference type="RefSeq" id="WP_222141444.1">
    <property type="nucleotide sequence ID" value="NZ_JAILYJ010000019.1"/>
</dbReference>
<dbReference type="Proteomes" id="UP000733858">
    <property type="component" value="Unassembled WGS sequence"/>
</dbReference>
<organism evidence="1 2">
    <name type="scientific">Rhizobium croatiense</name>
    <dbReference type="NCBI Taxonomy" id="2867516"/>
    <lineage>
        <taxon>Bacteria</taxon>
        <taxon>Pseudomonadati</taxon>
        <taxon>Pseudomonadota</taxon>
        <taxon>Alphaproteobacteria</taxon>
        <taxon>Hyphomicrobiales</taxon>
        <taxon>Rhizobiaceae</taxon>
        <taxon>Rhizobium/Agrobacterium group</taxon>
        <taxon>Rhizobium</taxon>
    </lineage>
</organism>
<proteinExistence type="predicted"/>
<accession>A0ABS7M6L5</accession>
<reference evidence="1 2" key="1">
    <citation type="submission" date="2021-08" db="EMBL/GenBank/DDBJ databases">
        <title>Rhizobium croatiense sp. nov. and Rhizobium redzepovicii sp. nov., two new species isolated from nodules of Phaseolus vulgaris in Croatia.</title>
        <authorList>
            <person name="Rajnovic I."/>
            <person name="Ramirez-Bahena M.H."/>
            <person name="Kajic S."/>
            <person name="Igual M.J."/>
            <person name="Peix A."/>
            <person name="Velazquez E."/>
            <person name="Sikora S."/>
        </authorList>
    </citation>
    <scope>NUCLEOTIDE SEQUENCE [LARGE SCALE GENOMIC DNA]</scope>
    <source>
        <strain evidence="1 2">13T</strain>
    </source>
</reference>
<dbReference type="EMBL" id="JAILYJ010000019">
    <property type="protein sequence ID" value="MBY4632663.1"/>
    <property type="molecule type" value="Genomic_DNA"/>
</dbReference>
<dbReference type="SUPFAM" id="SSF52467">
    <property type="entry name" value="DHS-like NAD/FAD-binding domain"/>
    <property type="match status" value="1"/>
</dbReference>
<comment type="caution">
    <text evidence="1">The sequence shown here is derived from an EMBL/GenBank/DDBJ whole genome shotgun (WGS) entry which is preliminary data.</text>
</comment>
<protein>
    <submittedName>
        <fullName evidence="1">SIR2 family protein</fullName>
    </submittedName>
</protein>
<evidence type="ECO:0000313" key="1">
    <source>
        <dbReference type="EMBL" id="MBY4632663.1"/>
    </source>
</evidence>
<gene>
    <name evidence="1" type="ORF">K6M89_25620</name>
</gene>
<dbReference type="Pfam" id="PF13289">
    <property type="entry name" value="SIR2_2"/>
    <property type="match status" value="1"/>
</dbReference>
<evidence type="ECO:0000313" key="2">
    <source>
        <dbReference type="Proteomes" id="UP000733858"/>
    </source>
</evidence>
<keyword evidence="2" id="KW-1185">Reference proteome</keyword>
<dbReference type="InterPro" id="IPR029035">
    <property type="entry name" value="DHS-like_NAD/FAD-binding_dom"/>
</dbReference>